<proteinExistence type="predicted"/>
<dbReference type="CDD" id="cd07472">
    <property type="entry name" value="HmuY_like"/>
    <property type="match status" value="1"/>
</dbReference>
<dbReference type="AlphaFoldDB" id="A0A5M6D8Q2"/>
<protein>
    <submittedName>
        <fullName evidence="2">DUF4466 domain-containing protein</fullName>
    </submittedName>
</protein>
<dbReference type="RefSeq" id="WP_150090556.1">
    <property type="nucleotide sequence ID" value="NZ_VWSF01000016.1"/>
</dbReference>
<gene>
    <name evidence="2" type="ORF">F0145_18140</name>
</gene>
<evidence type="ECO:0000259" key="1">
    <source>
        <dbReference type="Pfam" id="PF14725"/>
    </source>
</evidence>
<accession>A0A5M6D8Q2</accession>
<evidence type="ECO:0000313" key="2">
    <source>
        <dbReference type="EMBL" id="KAA5542860.1"/>
    </source>
</evidence>
<dbReference type="EMBL" id="VWSF01000016">
    <property type="protein sequence ID" value="KAA5542860.1"/>
    <property type="molecule type" value="Genomic_DNA"/>
</dbReference>
<dbReference type="Pfam" id="PF14725">
    <property type="entry name" value="DUF4466"/>
    <property type="match status" value="1"/>
</dbReference>
<keyword evidence="3" id="KW-1185">Reference proteome</keyword>
<dbReference type="InterPro" id="IPR028072">
    <property type="entry name" value="DUF4466"/>
</dbReference>
<comment type="caution">
    <text evidence="2">The sequence shown here is derived from an EMBL/GenBank/DDBJ whole genome shotgun (WGS) entry which is preliminary data.</text>
</comment>
<dbReference type="Proteomes" id="UP000323426">
    <property type="component" value="Unassembled WGS sequence"/>
</dbReference>
<evidence type="ECO:0000313" key="3">
    <source>
        <dbReference type="Proteomes" id="UP000323426"/>
    </source>
</evidence>
<dbReference type="InterPro" id="IPR041873">
    <property type="entry name" value="PARMER_03128_N"/>
</dbReference>
<dbReference type="CDD" id="cd12106">
    <property type="entry name" value="PARMER_03128_N"/>
    <property type="match status" value="1"/>
</dbReference>
<reference evidence="2 3" key="1">
    <citation type="submission" date="2019-09" db="EMBL/GenBank/DDBJ databases">
        <title>Genome sequence and assembly of Adhaeribacter sp.</title>
        <authorList>
            <person name="Chhetri G."/>
        </authorList>
    </citation>
    <scope>NUCLEOTIDE SEQUENCE [LARGE SCALE GENOMIC DNA]</scope>
    <source>
        <strain evidence="2 3">DK36</strain>
    </source>
</reference>
<feature type="domain" description="DUF4466" evidence="1">
    <location>
        <begin position="25"/>
        <end position="326"/>
    </location>
</feature>
<name>A0A5M6D8Q2_9BACT</name>
<sequence length="327" mass="35641">MKRKYILNIPILLALLLLLNACEEEKYAIPTTKDALQNDVIKRSLGPNLVGQNIEFTYAMALPETRGKLESAQVEASIEGATGTYLENNSYSAGSNGADVGVKIGEPSVTEGKITKVTFSADTMAATLRYFYRIPEAARGQSVTFKFTANSSNGETVSYSMGPYNISKMDMKLDLAVKDGDAAYISIEDMAVYNAAAAEANAGKIDLVYLHRTTPTSFAHALVAPATDAQYRPGITLPAGVNRNTKINKVWALRDQQLARAQFGVFIDDLDFQQLNIADAPNFALNMRAESGIWVETADGKYRAYVYVNSINNTAKSAVISIKRFTL</sequence>
<dbReference type="Gene3D" id="2.60.40.3550">
    <property type="entry name" value="Domain of unknown function DUF4466"/>
    <property type="match status" value="1"/>
</dbReference>
<organism evidence="2 3">
    <name type="scientific">Adhaeribacter rhizoryzae</name>
    <dbReference type="NCBI Taxonomy" id="2607907"/>
    <lineage>
        <taxon>Bacteria</taxon>
        <taxon>Pseudomonadati</taxon>
        <taxon>Bacteroidota</taxon>
        <taxon>Cytophagia</taxon>
        <taxon>Cytophagales</taxon>
        <taxon>Hymenobacteraceae</taxon>
        <taxon>Adhaeribacter</taxon>
    </lineage>
</organism>